<reference evidence="1 2" key="1">
    <citation type="submission" date="2019-10" db="EMBL/GenBank/DDBJ databases">
        <title>Nocardioides novel species isolated from the excrement of Marmot.</title>
        <authorList>
            <person name="Zhang G."/>
        </authorList>
    </citation>
    <scope>NUCLEOTIDE SEQUENCE [LARGE SCALE GENOMIC DNA]</scope>
    <source>
        <strain evidence="2">zg-579</strain>
    </source>
</reference>
<protein>
    <submittedName>
        <fullName evidence="1">Uncharacterized protein</fullName>
    </submittedName>
</protein>
<dbReference type="Proteomes" id="UP000433406">
    <property type="component" value="Unassembled WGS sequence"/>
</dbReference>
<name>A0A6I3J5F2_9ACTN</name>
<gene>
    <name evidence="1" type="ORF">GGQ22_05150</name>
</gene>
<sequence length="54" mass="5382">MSYFLSPYAFLVAAVAVVLGLVARTEASSRRLGNAAVAVGCAAVLAASATLLVV</sequence>
<dbReference type="EMBL" id="WLCI01000005">
    <property type="protein sequence ID" value="MTB94462.1"/>
    <property type="molecule type" value="Genomic_DNA"/>
</dbReference>
<accession>A0A6I3J5F2</accession>
<dbReference type="RefSeq" id="WP_154614281.1">
    <property type="nucleotide sequence ID" value="NZ_CP053660.1"/>
</dbReference>
<proteinExistence type="predicted"/>
<dbReference type="AlphaFoldDB" id="A0A6I3J5F2"/>
<evidence type="ECO:0000313" key="1">
    <source>
        <dbReference type="EMBL" id="MTB94462.1"/>
    </source>
</evidence>
<keyword evidence="2" id="KW-1185">Reference proteome</keyword>
<comment type="caution">
    <text evidence="1">The sequence shown here is derived from an EMBL/GenBank/DDBJ whole genome shotgun (WGS) entry which is preliminary data.</text>
</comment>
<organism evidence="1 2">
    <name type="scientific">Nocardioides marmotae</name>
    <dbReference type="NCBI Taxonomy" id="2663857"/>
    <lineage>
        <taxon>Bacteria</taxon>
        <taxon>Bacillati</taxon>
        <taxon>Actinomycetota</taxon>
        <taxon>Actinomycetes</taxon>
        <taxon>Propionibacteriales</taxon>
        <taxon>Nocardioidaceae</taxon>
        <taxon>Nocardioides</taxon>
    </lineage>
</organism>
<evidence type="ECO:0000313" key="2">
    <source>
        <dbReference type="Proteomes" id="UP000433406"/>
    </source>
</evidence>